<dbReference type="PANTHER" id="PTHR10937:SF0">
    <property type="entry name" value="GLUTAMINE--FRUCTOSE-6-PHOSPHATE TRANSAMINASE (ISOMERIZING)"/>
    <property type="match status" value="1"/>
</dbReference>
<dbReference type="GO" id="GO:0005975">
    <property type="term" value="P:carbohydrate metabolic process"/>
    <property type="evidence" value="ECO:0007669"/>
    <property type="project" value="UniProtKB-UniRule"/>
</dbReference>
<evidence type="ECO:0000256" key="3">
    <source>
        <dbReference type="ARBA" id="ARBA00012916"/>
    </source>
</evidence>
<dbReference type="InterPro" id="IPR029055">
    <property type="entry name" value="Ntn_hydrolases_N"/>
</dbReference>
<dbReference type="InterPro" id="IPR035466">
    <property type="entry name" value="GlmS/AgaS_SIS"/>
</dbReference>
<evidence type="ECO:0000256" key="1">
    <source>
        <dbReference type="ARBA" id="ARBA00001031"/>
    </source>
</evidence>
<dbReference type="STRING" id="1220535.IMCC14465_01160"/>
<dbReference type="GO" id="GO:0005829">
    <property type="term" value="C:cytosol"/>
    <property type="evidence" value="ECO:0007669"/>
    <property type="project" value="TreeGrafter"/>
</dbReference>
<dbReference type="GO" id="GO:0097367">
    <property type="term" value="F:carbohydrate derivative binding"/>
    <property type="evidence" value="ECO:0007669"/>
    <property type="project" value="InterPro"/>
</dbReference>
<accession>J9DXH3</accession>
<dbReference type="FunFam" id="3.60.20.10:FF:000006">
    <property type="entry name" value="Glutamine--fructose-6-phosphate aminotransferase [isomerizing]"/>
    <property type="match status" value="1"/>
</dbReference>
<dbReference type="CDD" id="cd05009">
    <property type="entry name" value="SIS_GlmS_GlmD_2"/>
    <property type="match status" value="1"/>
</dbReference>
<dbReference type="EMBL" id="ALYF01000002">
    <property type="protein sequence ID" value="EJW21722.1"/>
    <property type="molecule type" value="Genomic_DNA"/>
</dbReference>
<keyword evidence="7 10" id="KW-0808">Transferase</keyword>
<dbReference type="Gene3D" id="3.40.50.10490">
    <property type="entry name" value="Glucose-6-phosphate isomerase like protein, domain 1"/>
    <property type="match status" value="2"/>
</dbReference>
<dbReference type="GO" id="GO:0006047">
    <property type="term" value="P:UDP-N-acetylglucosamine metabolic process"/>
    <property type="evidence" value="ECO:0007669"/>
    <property type="project" value="TreeGrafter"/>
</dbReference>
<proteinExistence type="inferred from homology"/>
<feature type="domain" description="SIS" evidence="12">
    <location>
        <begin position="283"/>
        <end position="428"/>
    </location>
</feature>
<protein>
    <recommendedName>
        <fullName evidence="4 10">Glutamine--fructose-6-phosphate aminotransferase [isomerizing]</fullName>
        <ecNumber evidence="3 10">2.6.1.16</ecNumber>
    </recommendedName>
    <alternativeName>
        <fullName evidence="10">D-fructose-6-phosphate amidotransferase</fullName>
    </alternativeName>
    <alternativeName>
        <fullName evidence="10">GFAT</fullName>
    </alternativeName>
    <alternativeName>
        <fullName evidence="10">Glucosamine-6-phosphate synthase</fullName>
    </alternativeName>
    <alternativeName>
        <fullName evidence="10">Hexosephosphate aminotransferase</fullName>
    </alternativeName>
    <alternativeName>
        <fullName evidence="10">L-glutamine--D-fructose-6-phosphate amidotransferase</fullName>
    </alternativeName>
</protein>
<keyword evidence="6 10" id="KW-0032">Aminotransferase</keyword>
<dbReference type="InterPro" id="IPR035490">
    <property type="entry name" value="GlmS/FrlB_SIS"/>
</dbReference>
<evidence type="ECO:0000259" key="11">
    <source>
        <dbReference type="PROSITE" id="PS51278"/>
    </source>
</evidence>
<evidence type="ECO:0000313" key="13">
    <source>
        <dbReference type="EMBL" id="EJW21722.1"/>
    </source>
</evidence>
<evidence type="ECO:0000256" key="9">
    <source>
        <dbReference type="ARBA" id="ARBA00022962"/>
    </source>
</evidence>
<dbReference type="InterPro" id="IPR001347">
    <property type="entry name" value="SIS_dom"/>
</dbReference>
<evidence type="ECO:0000256" key="5">
    <source>
        <dbReference type="ARBA" id="ARBA00022490"/>
    </source>
</evidence>
<dbReference type="CDD" id="cd00714">
    <property type="entry name" value="GFAT"/>
    <property type="match status" value="1"/>
</dbReference>
<evidence type="ECO:0000256" key="10">
    <source>
        <dbReference type="HAMAP-Rule" id="MF_00164"/>
    </source>
</evidence>
<feature type="domain" description="Glutamine amidotransferase type-2" evidence="11">
    <location>
        <begin position="2"/>
        <end position="221"/>
    </location>
</feature>
<dbReference type="PANTHER" id="PTHR10937">
    <property type="entry name" value="GLUCOSAMINE--FRUCTOSE-6-PHOSPHATE AMINOTRANSFERASE, ISOMERIZING"/>
    <property type="match status" value="1"/>
</dbReference>
<name>J9DXH3_9PROT</name>
<dbReference type="EC" id="2.6.1.16" evidence="3 10"/>
<comment type="subunit">
    <text evidence="10">Homodimer.</text>
</comment>
<dbReference type="OrthoDB" id="9761808at2"/>
<evidence type="ECO:0000256" key="2">
    <source>
        <dbReference type="ARBA" id="ARBA00004496"/>
    </source>
</evidence>
<dbReference type="FunFam" id="3.40.50.10490:FF:000002">
    <property type="entry name" value="Glutamine--fructose-6-phosphate aminotransferase [isomerizing]"/>
    <property type="match status" value="1"/>
</dbReference>
<evidence type="ECO:0000256" key="7">
    <source>
        <dbReference type="ARBA" id="ARBA00022679"/>
    </source>
</evidence>
<dbReference type="SUPFAM" id="SSF56235">
    <property type="entry name" value="N-terminal nucleophile aminohydrolases (Ntn hydrolases)"/>
    <property type="match status" value="1"/>
</dbReference>
<evidence type="ECO:0000256" key="4">
    <source>
        <dbReference type="ARBA" id="ARBA00016090"/>
    </source>
</evidence>
<dbReference type="PATRIC" id="fig|1220535.3.peg.114"/>
<keyword evidence="14" id="KW-1185">Reference proteome</keyword>
<comment type="subcellular location">
    <subcellularLocation>
        <location evidence="2 10">Cytoplasm</location>
    </subcellularLocation>
</comment>
<dbReference type="AlphaFoldDB" id="J9DXH3"/>
<dbReference type="GO" id="GO:0046349">
    <property type="term" value="P:amino sugar biosynthetic process"/>
    <property type="evidence" value="ECO:0007669"/>
    <property type="project" value="UniProtKB-ARBA"/>
</dbReference>
<dbReference type="Pfam" id="PF13522">
    <property type="entry name" value="GATase_6"/>
    <property type="match status" value="1"/>
</dbReference>
<dbReference type="Proteomes" id="UP000004836">
    <property type="component" value="Unassembled WGS sequence"/>
</dbReference>
<dbReference type="eggNOG" id="COG0449">
    <property type="taxonomic scope" value="Bacteria"/>
</dbReference>
<dbReference type="InterPro" id="IPR046348">
    <property type="entry name" value="SIS_dom_sf"/>
</dbReference>
<evidence type="ECO:0000256" key="8">
    <source>
        <dbReference type="ARBA" id="ARBA00022737"/>
    </source>
</evidence>
<gene>
    <name evidence="10" type="primary">glmS</name>
    <name evidence="13" type="ORF">IMCC14465_01160</name>
</gene>
<keyword evidence="5 10" id="KW-0963">Cytoplasm</keyword>
<dbReference type="InterPro" id="IPR017932">
    <property type="entry name" value="GATase_2_dom"/>
</dbReference>
<feature type="initiator methionine" description="Removed" evidence="10">
    <location>
        <position position="1"/>
    </location>
</feature>
<keyword evidence="8" id="KW-0677">Repeat</keyword>
<sequence length="608" mass="66530">MCGIIGIIGQEDVTPTIYEALKRLEYRGYDSAGIATILDNKIDRCRSQGKLVNLEAELKRTPLKGNIGIGHTRWATHGAPTQQNAHPHKADSVMVVHNGIIENYLELKNTLKAKGFDFQTETDTEVIAHLFSYHLAEHASEVDSIKIAARKTFAMLEGAYAIALLIENEDRMMIAARKGSPLVIGHGDNEMFVGSDAFSLAPMTNRITYLEDGDWAILTDTSLDIFEADGQPVKRPMQVKDASASLVDKGQHRHFMAKEIFEQPEVISHTFAHYVNANEATVHIPEFDFDTSEIKRIVLIACGSAYYAAMTGRYWLETLAGISTDIDIASEFRYRDVAMDEGTLAVFVSQSGETADTLAALKACKARNVKTLAIVNAPDSSMQREADVTLPTFAGPEIGVASTKAFICQLAVLFCFALALGKARVGKEGENELVKALLTLPRLMGEALKLEANIEQIATRLSKQENAIFIGRGLMSPLALEGALKLKEISYIHAEGFAAGELKHGSIALIEDNMPVITIAPKDAMYPKTISNMQEVIARQGDVILLTENPDKTDTDNITDVIYLPEINALLSPILYTIPLQLLAYHTAVAKGTDVDQPRNLAKSVTVE</sequence>
<comment type="catalytic activity">
    <reaction evidence="1 10">
        <text>D-fructose 6-phosphate + L-glutamine = D-glucosamine 6-phosphate + L-glutamate</text>
        <dbReference type="Rhea" id="RHEA:13237"/>
        <dbReference type="ChEBI" id="CHEBI:29985"/>
        <dbReference type="ChEBI" id="CHEBI:58359"/>
        <dbReference type="ChEBI" id="CHEBI:58725"/>
        <dbReference type="ChEBI" id="CHEBI:61527"/>
        <dbReference type="EC" id="2.6.1.16"/>
    </reaction>
</comment>
<dbReference type="PROSITE" id="PS51464">
    <property type="entry name" value="SIS"/>
    <property type="match status" value="2"/>
</dbReference>
<keyword evidence="9" id="KW-0315">Glutamine amidotransferase</keyword>
<dbReference type="InterPro" id="IPR005855">
    <property type="entry name" value="GFAT"/>
</dbReference>
<comment type="caution">
    <text evidence="13">The sequence shown here is derived from an EMBL/GenBank/DDBJ whole genome shotgun (WGS) entry which is preliminary data.</text>
</comment>
<dbReference type="GO" id="GO:0004360">
    <property type="term" value="F:glutamine-fructose-6-phosphate transaminase (isomerizing) activity"/>
    <property type="evidence" value="ECO:0007669"/>
    <property type="project" value="UniProtKB-UniRule"/>
</dbReference>
<comment type="function">
    <text evidence="10">Catalyzes the first step in hexosamine metabolism, converting fructose-6P into glucosamine-6P using glutamine as a nitrogen source.</text>
</comment>
<feature type="active site" description="For Fru-6P isomerization activity" evidence="10">
    <location>
        <position position="603"/>
    </location>
</feature>
<evidence type="ECO:0000259" key="12">
    <source>
        <dbReference type="PROSITE" id="PS51464"/>
    </source>
</evidence>
<feature type="domain" description="SIS" evidence="12">
    <location>
        <begin position="457"/>
        <end position="598"/>
    </location>
</feature>
<evidence type="ECO:0000256" key="6">
    <source>
        <dbReference type="ARBA" id="ARBA00022576"/>
    </source>
</evidence>
<dbReference type="CDD" id="cd05008">
    <property type="entry name" value="SIS_GlmS_GlmD_1"/>
    <property type="match status" value="1"/>
</dbReference>
<dbReference type="GO" id="GO:0006487">
    <property type="term" value="P:protein N-linked glycosylation"/>
    <property type="evidence" value="ECO:0007669"/>
    <property type="project" value="TreeGrafter"/>
</dbReference>
<evidence type="ECO:0000313" key="14">
    <source>
        <dbReference type="Proteomes" id="UP000004836"/>
    </source>
</evidence>
<dbReference type="Pfam" id="PF01380">
    <property type="entry name" value="SIS"/>
    <property type="match status" value="2"/>
</dbReference>
<feature type="active site" description="Nucleophile; for GATase activity" evidence="10">
    <location>
        <position position="2"/>
    </location>
</feature>
<dbReference type="NCBIfam" id="TIGR01135">
    <property type="entry name" value="glmS"/>
    <property type="match status" value="1"/>
</dbReference>
<dbReference type="Gene3D" id="3.60.20.10">
    <property type="entry name" value="Glutamine Phosphoribosylpyrophosphate, subunit 1, domain 1"/>
    <property type="match status" value="1"/>
</dbReference>
<organism evidence="13 14">
    <name type="scientific">alpha proteobacterium IMCC14465</name>
    <dbReference type="NCBI Taxonomy" id="1220535"/>
    <lineage>
        <taxon>Bacteria</taxon>
        <taxon>Pseudomonadati</taxon>
        <taxon>Pseudomonadota</taxon>
        <taxon>Alphaproteobacteria</taxon>
        <taxon>PS1 clade</taxon>
    </lineage>
</organism>
<dbReference type="HAMAP" id="MF_00164">
    <property type="entry name" value="GlmS"/>
    <property type="match status" value="1"/>
</dbReference>
<dbReference type="FunFam" id="3.40.50.10490:FF:000001">
    <property type="entry name" value="Glutamine--fructose-6-phosphate aminotransferase [isomerizing]"/>
    <property type="match status" value="1"/>
</dbReference>
<dbReference type="NCBIfam" id="NF001484">
    <property type="entry name" value="PRK00331.1"/>
    <property type="match status" value="1"/>
</dbReference>
<dbReference type="GO" id="GO:0006002">
    <property type="term" value="P:fructose 6-phosphate metabolic process"/>
    <property type="evidence" value="ECO:0007669"/>
    <property type="project" value="TreeGrafter"/>
</dbReference>
<dbReference type="InterPro" id="IPR047084">
    <property type="entry name" value="GFAT_N"/>
</dbReference>
<reference evidence="13 14" key="1">
    <citation type="journal article" date="2012" name="J. Bacteriol.">
        <title>Genome Sequence of Strain IMCC14465, Isolated from the East Sea, Belonging to the PS1 Clade of Alphaproteobacteria.</title>
        <authorList>
            <person name="Yang S.J."/>
            <person name="Kang I."/>
            <person name="Cho J.C."/>
        </authorList>
    </citation>
    <scope>NUCLEOTIDE SEQUENCE [LARGE SCALE GENOMIC DNA]</scope>
    <source>
        <strain evidence="13 14">IMCC14465</strain>
    </source>
</reference>
<dbReference type="SUPFAM" id="SSF53697">
    <property type="entry name" value="SIS domain"/>
    <property type="match status" value="1"/>
</dbReference>
<dbReference type="PROSITE" id="PS51278">
    <property type="entry name" value="GATASE_TYPE_2"/>
    <property type="match status" value="1"/>
</dbReference>